<gene>
    <name evidence="1" type="ORF">KR51_00012750</name>
</gene>
<reference evidence="1 2" key="1">
    <citation type="submission" date="2013-05" db="EMBL/GenBank/DDBJ databases">
        <title>Draft genome sequence of Rubidibacter lacunae KORDI 51-2.</title>
        <authorList>
            <person name="Choi D.H."/>
            <person name="Noh J.H."/>
            <person name="Kwon K.-K."/>
            <person name="Lee J.-H."/>
            <person name="Ryu J.-Y."/>
        </authorList>
    </citation>
    <scope>NUCLEOTIDE SEQUENCE [LARGE SCALE GENOMIC DNA]</scope>
    <source>
        <strain evidence="1 2">KORDI 51-2</strain>
    </source>
</reference>
<sequence>MRLKPLPKGDPRQYLWPCLRLRIHYLLRSFVESYRCLKSVTCSGALWTLAKGDRAHLTMYLA</sequence>
<dbReference type="InParanoid" id="U5DMV6"/>
<keyword evidence="2" id="KW-1185">Reference proteome</keyword>
<accession>U5DMV6</accession>
<comment type="caution">
    <text evidence="1">The sequence shown here is derived from an EMBL/GenBank/DDBJ whole genome shotgun (WGS) entry which is preliminary data.</text>
</comment>
<dbReference type="AlphaFoldDB" id="U5DMV6"/>
<name>U5DMV6_9CHRO</name>
<evidence type="ECO:0000313" key="2">
    <source>
        <dbReference type="Proteomes" id="UP000016960"/>
    </source>
</evidence>
<organism evidence="1 2">
    <name type="scientific">Rubidibacter lacunae KORDI 51-2</name>
    <dbReference type="NCBI Taxonomy" id="582515"/>
    <lineage>
        <taxon>Bacteria</taxon>
        <taxon>Bacillati</taxon>
        <taxon>Cyanobacteriota</taxon>
        <taxon>Cyanophyceae</taxon>
        <taxon>Oscillatoriophycideae</taxon>
        <taxon>Chroococcales</taxon>
        <taxon>Aphanothecaceae</taxon>
        <taxon>Rubidibacter</taxon>
    </lineage>
</organism>
<dbReference type="Proteomes" id="UP000016960">
    <property type="component" value="Unassembled WGS sequence"/>
</dbReference>
<evidence type="ECO:0000313" key="1">
    <source>
        <dbReference type="EMBL" id="ERN41949.1"/>
    </source>
</evidence>
<dbReference type="EMBL" id="ASSJ01000035">
    <property type="protein sequence ID" value="ERN41949.1"/>
    <property type="molecule type" value="Genomic_DNA"/>
</dbReference>
<proteinExistence type="predicted"/>
<protein>
    <submittedName>
        <fullName evidence="1">Uncharacterized protein</fullName>
    </submittedName>
</protein>